<dbReference type="GO" id="GO:0005829">
    <property type="term" value="C:cytosol"/>
    <property type="evidence" value="ECO:0007669"/>
    <property type="project" value="TreeGrafter"/>
</dbReference>
<organism evidence="15 16">
    <name type="scientific">Companilactobacillus bobalius DSM 19674</name>
    <dbReference type="NCBI Taxonomy" id="1423788"/>
    <lineage>
        <taxon>Bacteria</taxon>
        <taxon>Bacillati</taxon>
        <taxon>Bacillota</taxon>
        <taxon>Bacilli</taxon>
        <taxon>Lactobacillales</taxon>
        <taxon>Lactobacillaceae</taxon>
        <taxon>Companilactobacillus</taxon>
        <taxon>Companilactobacillus bobalius</taxon>
    </lineage>
</organism>
<sequence length="458" mass="50862">MNNDITSRIPPNDKDAEQAVLGAVFLSQDALIEAMEYVEADDFYQHANQLVFQAMMNLNDEEEPVDVVTVQNELDRQNQIEDIGGVSYLAELANAVPTAANTAYYAKIVKNKSVLRRLINAATNIVSRSFEGDEDVDSIIDQSEKDIMDVSENRNHKGFRRISDVVKSSFEEIDKLYDQDSDVTGLSTGYKDLDAMTTGLHKDELIILAARPGVGKTAFALNLAQNAATKSNATVAIFSLEMGAEQLVNRMLCSEGSIDANSLRTGKLDENQWNSLVVAMGSLSRTNVYIDDTPGVKMAEIRSKCRRLLKESGKLDLVIVDYLQLIEGTGQENRQQEVSVISRGMKKLAKELHVPIIALSQLSRGVEARQDKRPMLSDIRESGSIEQDADIVAFLYRDDYYRDEDGDDNDNQEDPEDQDVGEVEVIVSKNRSGPRGTAKLLFVKSYNKFSSIANIPEN</sequence>
<dbReference type="GO" id="GO:0003677">
    <property type="term" value="F:DNA binding"/>
    <property type="evidence" value="ECO:0007669"/>
    <property type="project" value="UniProtKB-UniRule"/>
</dbReference>
<name>A0A0R1KQW4_9LACO</name>
<dbReference type="GO" id="GO:0042802">
    <property type="term" value="F:identical protein binding"/>
    <property type="evidence" value="ECO:0007669"/>
    <property type="project" value="UniProtKB-ARBA"/>
</dbReference>
<evidence type="ECO:0000313" key="15">
    <source>
        <dbReference type="EMBL" id="KRK81687.1"/>
    </source>
</evidence>
<keyword evidence="8 12" id="KW-0238">DNA-binding</keyword>
<gene>
    <name evidence="15" type="ORF">FC78_GL000740</name>
</gene>
<dbReference type="RefSeq" id="WP_056955167.1">
    <property type="nucleotide sequence ID" value="NZ_AZDY01000042.1"/>
</dbReference>
<evidence type="ECO:0000256" key="3">
    <source>
        <dbReference type="ARBA" id="ARBA00022705"/>
    </source>
</evidence>
<reference evidence="15 16" key="1">
    <citation type="journal article" date="2015" name="Genome Announc.">
        <title>Expanding the biotechnology potential of lactobacilli through comparative genomics of 213 strains and associated genera.</title>
        <authorList>
            <person name="Sun Z."/>
            <person name="Harris H.M."/>
            <person name="McCann A."/>
            <person name="Guo C."/>
            <person name="Argimon S."/>
            <person name="Zhang W."/>
            <person name="Yang X."/>
            <person name="Jeffery I.B."/>
            <person name="Cooney J.C."/>
            <person name="Kagawa T.F."/>
            <person name="Liu W."/>
            <person name="Song Y."/>
            <person name="Salvetti E."/>
            <person name="Wrobel A."/>
            <person name="Rasinkangas P."/>
            <person name="Parkhill J."/>
            <person name="Rea M.C."/>
            <person name="O'Sullivan O."/>
            <person name="Ritari J."/>
            <person name="Douillard F.P."/>
            <person name="Paul Ross R."/>
            <person name="Yang R."/>
            <person name="Briner A.E."/>
            <person name="Felis G.E."/>
            <person name="de Vos W.M."/>
            <person name="Barrangou R."/>
            <person name="Klaenhammer T.R."/>
            <person name="Caufield P.W."/>
            <person name="Cui Y."/>
            <person name="Zhang H."/>
            <person name="O'Toole P.W."/>
        </authorList>
    </citation>
    <scope>NUCLEOTIDE SEQUENCE [LARGE SCALE GENOMIC DNA]</scope>
    <source>
        <strain evidence="15 16">DSM 19674</strain>
    </source>
</reference>
<dbReference type="InterPro" id="IPR016136">
    <property type="entry name" value="DNA_helicase_N/primase_C"/>
</dbReference>
<dbReference type="GO" id="GO:1990077">
    <property type="term" value="C:primosome complex"/>
    <property type="evidence" value="ECO:0007669"/>
    <property type="project" value="UniProtKB-UniRule"/>
</dbReference>
<dbReference type="PROSITE" id="PS51199">
    <property type="entry name" value="SF4_HELICASE"/>
    <property type="match status" value="1"/>
</dbReference>
<dbReference type="InterPro" id="IPR036185">
    <property type="entry name" value="DNA_heli_DnaB-like_N_sf"/>
</dbReference>
<dbReference type="GO" id="GO:0005524">
    <property type="term" value="F:ATP binding"/>
    <property type="evidence" value="ECO:0007669"/>
    <property type="project" value="UniProtKB-UniRule"/>
</dbReference>
<evidence type="ECO:0000256" key="7">
    <source>
        <dbReference type="ARBA" id="ARBA00022840"/>
    </source>
</evidence>
<evidence type="ECO:0000256" key="11">
    <source>
        <dbReference type="NCBIfam" id="TIGR00665"/>
    </source>
</evidence>
<dbReference type="AlphaFoldDB" id="A0A0R1KQW4"/>
<protein>
    <recommendedName>
        <fullName evidence="11 12">Replicative DNA helicase</fullName>
        <ecNumber evidence="11 12">5.6.2.3</ecNumber>
    </recommendedName>
</protein>
<accession>A0A0R1KQW4</accession>
<dbReference type="InterPro" id="IPR027417">
    <property type="entry name" value="P-loop_NTPase"/>
</dbReference>
<comment type="caution">
    <text evidence="15">The sequence shown here is derived from an EMBL/GenBank/DDBJ whole genome shotgun (WGS) entry which is preliminary data.</text>
</comment>
<dbReference type="NCBIfam" id="NF004384">
    <property type="entry name" value="PRK05748.1"/>
    <property type="match status" value="1"/>
</dbReference>
<proteinExistence type="inferred from homology"/>
<dbReference type="GO" id="GO:0006269">
    <property type="term" value="P:DNA replication, synthesis of primer"/>
    <property type="evidence" value="ECO:0007669"/>
    <property type="project" value="UniProtKB-UniRule"/>
</dbReference>
<evidence type="ECO:0000256" key="5">
    <source>
        <dbReference type="ARBA" id="ARBA00022801"/>
    </source>
</evidence>
<dbReference type="FunFam" id="1.10.860.10:FF:000001">
    <property type="entry name" value="Replicative DNA helicase"/>
    <property type="match status" value="1"/>
</dbReference>
<dbReference type="InterPro" id="IPR007693">
    <property type="entry name" value="DNA_helicase_DnaB-like_N"/>
</dbReference>
<evidence type="ECO:0000313" key="16">
    <source>
        <dbReference type="Proteomes" id="UP000051515"/>
    </source>
</evidence>
<keyword evidence="3 12" id="KW-0235">DNA replication</keyword>
<dbReference type="SUPFAM" id="SSF48024">
    <property type="entry name" value="N-terminal domain of DnaB helicase"/>
    <property type="match status" value="1"/>
</dbReference>
<comment type="catalytic activity">
    <reaction evidence="10 12">
        <text>ATP + H2O = ADP + phosphate + H(+)</text>
        <dbReference type="Rhea" id="RHEA:13065"/>
        <dbReference type="ChEBI" id="CHEBI:15377"/>
        <dbReference type="ChEBI" id="CHEBI:15378"/>
        <dbReference type="ChEBI" id="CHEBI:30616"/>
        <dbReference type="ChEBI" id="CHEBI:43474"/>
        <dbReference type="ChEBI" id="CHEBI:456216"/>
        <dbReference type="EC" id="5.6.2.3"/>
    </reaction>
</comment>
<dbReference type="SUPFAM" id="SSF52540">
    <property type="entry name" value="P-loop containing nucleoside triphosphate hydrolases"/>
    <property type="match status" value="1"/>
</dbReference>
<dbReference type="PANTHER" id="PTHR30153:SF2">
    <property type="entry name" value="REPLICATIVE DNA HELICASE"/>
    <property type="match status" value="1"/>
</dbReference>
<evidence type="ECO:0000256" key="9">
    <source>
        <dbReference type="ARBA" id="ARBA00023235"/>
    </source>
</evidence>
<keyword evidence="4 12" id="KW-0547">Nucleotide-binding</keyword>
<dbReference type="STRING" id="1423788.FC78_GL000740"/>
<dbReference type="Pfam" id="PF00772">
    <property type="entry name" value="DnaB"/>
    <property type="match status" value="1"/>
</dbReference>
<dbReference type="OrthoDB" id="9773982at2"/>
<feature type="region of interest" description="Disordered" evidence="13">
    <location>
        <begin position="403"/>
        <end position="422"/>
    </location>
</feature>
<keyword evidence="2 12" id="KW-0639">Primosome</keyword>
<keyword evidence="9" id="KW-0413">Isomerase</keyword>
<evidence type="ECO:0000256" key="6">
    <source>
        <dbReference type="ARBA" id="ARBA00022806"/>
    </source>
</evidence>
<dbReference type="Proteomes" id="UP000051515">
    <property type="component" value="Unassembled WGS sequence"/>
</dbReference>
<evidence type="ECO:0000256" key="1">
    <source>
        <dbReference type="ARBA" id="ARBA00008428"/>
    </source>
</evidence>
<dbReference type="Pfam" id="PF03796">
    <property type="entry name" value="DnaB_C"/>
    <property type="match status" value="1"/>
</dbReference>
<dbReference type="PANTHER" id="PTHR30153">
    <property type="entry name" value="REPLICATIVE DNA HELICASE DNAB"/>
    <property type="match status" value="1"/>
</dbReference>
<dbReference type="Gene3D" id="1.10.860.10">
    <property type="entry name" value="DNAb Helicase, Chain A"/>
    <property type="match status" value="1"/>
</dbReference>
<keyword evidence="6 12" id="KW-0347">Helicase</keyword>
<evidence type="ECO:0000256" key="13">
    <source>
        <dbReference type="SAM" id="MobiDB-lite"/>
    </source>
</evidence>
<dbReference type="PATRIC" id="fig|1423788.3.peg.754"/>
<evidence type="ECO:0000256" key="2">
    <source>
        <dbReference type="ARBA" id="ARBA00022515"/>
    </source>
</evidence>
<dbReference type="GO" id="GO:0016887">
    <property type="term" value="F:ATP hydrolysis activity"/>
    <property type="evidence" value="ECO:0007669"/>
    <property type="project" value="RHEA"/>
</dbReference>
<evidence type="ECO:0000259" key="14">
    <source>
        <dbReference type="PROSITE" id="PS51199"/>
    </source>
</evidence>
<dbReference type="FunFam" id="3.40.50.300:FF:000076">
    <property type="entry name" value="Replicative DNA helicase"/>
    <property type="match status" value="1"/>
</dbReference>
<dbReference type="CDD" id="cd00984">
    <property type="entry name" value="DnaB_C"/>
    <property type="match status" value="1"/>
</dbReference>
<dbReference type="NCBIfam" id="TIGR00665">
    <property type="entry name" value="DnaB"/>
    <property type="match status" value="1"/>
</dbReference>
<feature type="domain" description="SF4 helicase" evidence="14">
    <location>
        <begin position="179"/>
        <end position="456"/>
    </location>
</feature>
<keyword evidence="5 12" id="KW-0378">Hydrolase</keyword>
<keyword evidence="7 12" id="KW-0067">ATP-binding</keyword>
<dbReference type="SMART" id="SM00382">
    <property type="entry name" value="AAA"/>
    <property type="match status" value="1"/>
</dbReference>
<evidence type="ECO:0000256" key="4">
    <source>
        <dbReference type="ARBA" id="ARBA00022741"/>
    </source>
</evidence>
<dbReference type="Gene3D" id="3.40.50.300">
    <property type="entry name" value="P-loop containing nucleotide triphosphate hydrolases"/>
    <property type="match status" value="1"/>
</dbReference>
<dbReference type="EMBL" id="AZDY01000042">
    <property type="protein sequence ID" value="KRK81687.1"/>
    <property type="molecule type" value="Genomic_DNA"/>
</dbReference>
<dbReference type="InterPro" id="IPR003593">
    <property type="entry name" value="AAA+_ATPase"/>
</dbReference>
<comment type="similarity">
    <text evidence="1 12">Belongs to the helicase family. DnaB subfamily.</text>
</comment>
<evidence type="ECO:0000256" key="12">
    <source>
        <dbReference type="RuleBase" id="RU362085"/>
    </source>
</evidence>
<keyword evidence="16" id="KW-1185">Reference proteome</keyword>
<dbReference type="EC" id="5.6.2.3" evidence="11 12"/>
<dbReference type="GO" id="GO:0043139">
    <property type="term" value="F:5'-3' DNA helicase activity"/>
    <property type="evidence" value="ECO:0007669"/>
    <property type="project" value="UniProtKB-EC"/>
</dbReference>
<dbReference type="InterPro" id="IPR007694">
    <property type="entry name" value="DNA_helicase_DnaB-like_C"/>
</dbReference>
<dbReference type="InterPro" id="IPR007692">
    <property type="entry name" value="DNA_helicase_DnaB"/>
</dbReference>
<evidence type="ECO:0000256" key="8">
    <source>
        <dbReference type="ARBA" id="ARBA00023125"/>
    </source>
</evidence>
<evidence type="ECO:0000256" key="10">
    <source>
        <dbReference type="ARBA" id="ARBA00048954"/>
    </source>
</evidence>
<comment type="function">
    <text evidence="12">The main replicative DNA helicase, it participates in initiation and elongation during chromosome replication. Travels ahead of the DNA replisome, separating dsDNA into templates for DNA synthesis. A processive ATP-dependent 5'-3' DNA helicase it has DNA-dependent ATPase activity.</text>
</comment>